<name>A0ABN8B5U8_CHISP</name>
<feature type="coiled-coil region" evidence="1">
    <location>
        <begin position="811"/>
        <end position="838"/>
    </location>
</feature>
<feature type="region of interest" description="Disordered" evidence="2">
    <location>
        <begin position="856"/>
        <end position="882"/>
    </location>
</feature>
<dbReference type="Proteomes" id="UP001153292">
    <property type="component" value="Chromosome 27"/>
</dbReference>
<accession>A0ABN8B5U8</accession>
<dbReference type="EMBL" id="OU963920">
    <property type="protein sequence ID" value="CAH0404059.1"/>
    <property type="molecule type" value="Genomic_DNA"/>
</dbReference>
<gene>
    <name evidence="3" type="ORF">CHILSU_LOCUS7365</name>
</gene>
<keyword evidence="4" id="KW-1185">Reference proteome</keyword>
<reference evidence="3" key="1">
    <citation type="submission" date="2021-12" db="EMBL/GenBank/DDBJ databases">
        <authorList>
            <person name="King R."/>
        </authorList>
    </citation>
    <scope>NUCLEOTIDE SEQUENCE</scope>
</reference>
<evidence type="ECO:0000256" key="2">
    <source>
        <dbReference type="SAM" id="MobiDB-lite"/>
    </source>
</evidence>
<feature type="compositionally biased region" description="Basic and acidic residues" evidence="2">
    <location>
        <begin position="870"/>
        <end position="882"/>
    </location>
</feature>
<feature type="region of interest" description="Disordered" evidence="2">
    <location>
        <begin position="491"/>
        <end position="557"/>
    </location>
</feature>
<evidence type="ECO:0000313" key="4">
    <source>
        <dbReference type="Proteomes" id="UP001153292"/>
    </source>
</evidence>
<organism evidence="3 4">
    <name type="scientific">Chilo suppressalis</name>
    <name type="common">Asiatic rice borer moth</name>
    <dbReference type="NCBI Taxonomy" id="168631"/>
    <lineage>
        <taxon>Eukaryota</taxon>
        <taxon>Metazoa</taxon>
        <taxon>Ecdysozoa</taxon>
        <taxon>Arthropoda</taxon>
        <taxon>Hexapoda</taxon>
        <taxon>Insecta</taxon>
        <taxon>Pterygota</taxon>
        <taxon>Neoptera</taxon>
        <taxon>Endopterygota</taxon>
        <taxon>Lepidoptera</taxon>
        <taxon>Glossata</taxon>
        <taxon>Ditrysia</taxon>
        <taxon>Pyraloidea</taxon>
        <taxon>Crambidae</taxon>
        <taxon>Crambinae</taxon>
        <taxon>Chilo</taxon>
    </lineage>
</organism>
<feature type="region of interest" description="Disordered" evidence="2">
    <location>
        <begin position="730"/>
        <end position="762"/>
    </location>
</feature>
<feature type="compositionally biased region" description="Low complexity" evidence="2">
    <location>
        <begin position="497"/>
        <end position="527"/>
    </location>
</feature>
<feature type="compositionally biased region" description="Basic residues" evidence="2">
    <location>
        <begin position="736"/>
        <end position="760"/>
    </location>
</feature>
<evidence type="ECO:0000256" key="1">
    <source>
        <dbReference type="SAM" id="Coils"/>
    </source>
</evidence>
<feature type="compositionally biased region" description="Polar residues" evidence="2">
    <location>
        <begin position="528"/>
        <end position="555"/>
    </location>
</feature>
<protein>
    <recommendedName>
        <fullName evidence="5">Ig-like domain-containing protein</fullName>
    </recommendedName>
</protein>
<evidence type="ECO:0000313" key="3">
    <source>
        <dbReference type="EMBL" id="CAH0404059.1"/>
    </source>
</evidence>
<evidence type="ECO:0008006" key="5">
    <source>
        <dbReference type="Google" id="ProtNLM"/>
    </source>
</evidence>
<proteinExistence type="predicted"/>
<keyword evidence="1" id="KW-0175">Coiled coil</keyword>
<sequence length="1207" mass="132804">MTGKTYTPIPRRLRAPPGYQFDGVWTVKDPYSKKNRRRCFGYKGLFGGGCDGGAGGGGYGGSGGFGVGGGGGFSISGGLSISSGVSVTHGIGFRGGIEKLTGGRDGGAKTGSAVDNSRFKLSPDKYSFELSADGVFLFIALKLEWDSSCLGPYYAVFTKEANGRKMEKSLDIVHLEKATVQIPEIKELDLTAGQRAAPQTVQFKCSRCELTRIMVRSDDYNIYNLDTSRYKVTTEDGLNTIEIDLDTVKPKDVGYYTAVFRNEDNNEENVQIIKVDCLRIKRLVLSAKTGEHVDKTLKYECTDCEVTDVVCNGESVTAAGRVSIVNSSKIISFSFPSFEDSNSCVYCGLFKKDNKIYRIVLAVIDTVTVTGAFPITSPPLGEQFEAEVPIQCDECTLEKVLVNGVMLDTAPTRRNSADTPAYYIATPTSITIRINEFSATYEGVYQAVFDIKGEQVTKTILEIRNPHDKSAAPDHGTPGDQITTVATPGEITTVLPGSSTAIETSTEAAEGSESTTASEQGSASTTAPEQGSASTTAPEQGSASSTEAEQDSTSYWEVVPSRKLPELRIIEYSPSLRTSDKPIKSQRPFKIFLCSVGASQIMGGKIYLGSAVKYVTKRRQKLARGGKISVSGPGGTTEVLEALKFLESVINKNVVDEITVNPMRKPDILNVIHNLHPDLLSRPADNVNANDHTLPLLESREIIENLDNDIGEEEENRRFLTWLRNLFNGNSESNNKHKKKDIIKSKHKKYNGRTSKKKSKGDKLETRRLINWFQHLVSATKTSTTTLNPTATANSNVDATRDAKENENCLENNLTRILDKLNNVLEKFNENLDRHNERVNKSMGFVVLKLPLKGNPDVEPTRGYSRRKREVKDSPKAVNKTEKSTAIPNLRSLNTSPIIRVNEIDSGIGEAPDNANKRAVDSAHELKDNLIRFVAETFKEIKLKIAPLKPVKDTYSADDSYIIGYIVACIDTLEVTLTKLMAEMESKKHKVNENQLMELFKRLNTSRTVIGKLMDSLQKCGNQDKTRDNPGFWSQERGQTNKKKLKMSQINFFYVDVGKTARSPPHNKWSLLSMDTCSNKGHSCVAGSERKGSSASLRLPSYIIAIKKNTEASSFQILLVRKRKEHMVLERQANLATGIRLNNSDTLRCIDFTTRSCILVRVVPSAHAKGLQRVIKLSAFVSGQEEGAGIGVLQPREPVLCKVTPDI</sequence>